<accession>M2CH04</accession>
<dbReference type="RefSeq" id="WP_002687170.1">
    <property type="nucleotide sequence ID" value="NZ_CM001794.1"/>
</dbReference>
<dbReference type="EMBL" id="AGDW01000005">
    <property type="protein sequence ID" value="EMB33639.1"/>
    <property type="molecule type" value="Genomic_DNA"/>
</dbReference>
<evidence type="ECO:0000259" key="1">
    <source>
        <dbReference type="Pfam" id="PF08972"/>
    </source>
</evidence>
<sequence length="83" mass="9494">MEYIIKINWDNEAGVWIATSDDIRGLVLESGSIDALMERVRYAVPDLLQENNQIPHNQTTLHFCKARHTANAIMKQSGIDHKF</sequence>
<evidence type="ECO:0000313" key="2">
    <source>
        <dbReference type="EMBL" id="EMB33639.1"/>
    </source>
</evidence>
<dbReference type="HOGENOM" id="CLU_175518_4_0_12"/>
<dbReference type="SUPFAM" id="SSF143100">
    <property type="entry name" value="TTHA1013/TTHA0281-like"/>
    <property type="match status" value="1"/>
</dbReference>
<proteinExistence type="predicted"/>
<dbReference type="InterPro" id="IPR035069">
    <property type="entry name" value="TTHA1013/TTHA0281-like"/>
</dbReference>
<protein>
    <recommendedName>
        <fullName evidence="1">DUF1902 domain-containing protein</fullName>
    </recommendedName>
</protein>
<dbReference type="InterPro" id="IPR015066">
    <property type="entry name" value="DUF1902"/>
</dbReference>
<dbReference type="Pfam" id="PF08972">
    <property type="entry name" value="DUF1902"/>
    <property type="match status" value="1"/>
</dbReference>
<feature type="domain" description="DUF1902" evidence="1">
    <location>
        <begin position="2"/>
        <end position="70"/>
    </location>
</feature>
<reference evidence="2" key="1">
    <citation type="submission" date="2012-01" db="EMBL/GenBank/DDBJ databases">
        <title>The Genome Sequence of Treponema denticola H1-T.</title>
        <authorList>
            <consortium name="The Broad Institute Genome Sequencing Platform"/>
            <person name="Earl A."/>
            <person name="Ward D."/>
            <person name="Feldgarden M."/>
            <person name="Gevers D."/>
            <person name="Blanton J.M."/>
            <person name="Fenno C.J."/>
            <person name="Baranova O.V."/>
            <person name="Mathney J."/>
            <person name="Dewhirst F.E."/>
            <person name="Izard J."/>
            <person name="Young S.K."/>
            <person name="Zeng Q."/>
            <person name="Gargeya S."/>
            <person name="Fitzgerald M."/>
            <person name="Haas B."/>
            <person name="Abouelleil A."/>
            <person name="Alvarado L."/>
            <person name="Arachchi H.M."/>
            <person name="Berlin A."/>
            <person name="Chapman S.B."/>
            <person name="Gearin G."/>
            <person name="Goldberg J."/>
            <person name="Griggs A."/>
            <person name="Gujja S."/>
            <person name="Hansen M."/>
            <person name="Heiman D."/>
            <person name="Howarth C."/>
            <person name="Larimer J."/>
            <person name="Lui A."/>
            <person name="MacDonald P.J.P."/>
            <person name="McCowen C."/>
            <person name="Montmayeur A."/>
            <person name="Murphy C."/>
            <person name="Neiman D."/>
            <person name="Pearson M."/>
            <person name="Priest M."/>
            <person name="Roberts A."/>
            <person name="Saif S."/>
            <person name="Shea T."/>
            <person name="Sisk P."/>
            <person name="Stolte C."/>
            <person name="Sykes S."/>
            <person name="Wortman J."/>
            <person name="Nusbaum C."/>
            <person name="Birren B."/>
        </authorList>
    </citation>
    <scope>NUCLEOTIDE SEQUENCE [LARGE SCALE GENOMIC DNA]</scope>
    <source>
        <strain evidence="2">H1-T</strain>
    </source>
</reference>
<dbReference type="Proteomes" id="UP000011708">
    <property type="component" value="Chromosome"/>
</dbReference>
<dbReference type="PATRIC" id="fig|999431.4.peg.352"/>
<dbReference type="AlphaFoldDB" id="M2CH04"/>
<comment type="caution">
    <text evidence="2">The sequence shown here is derived from an EMBL/GenBank/DDBJ whole genome shotgun (WGS) entry which is preliminary data.</text>
</comment>
<dbReference type="Gene3D" id="3.30.2390.10">
    <property type="entry name" value="TTHA1013-like"/>
    <property type="match status" value="1"/>
</dbReference>
<gene>
    <name evidence="2" type="ORF">HMPREF9725_00339</name>
</gene>
<name>M2CH04_TREDN</name>
<organism evidence="2">
    <name type="scientific">Treponema denticola H1-T</name>
    <dbReference type="NCBI Taxonomy" id="999431"/>
    <lineage>
        <taxon>Bacteria</taxon>
        <taxon>Pseudomonadati</taxon>
        <taxon>Spirochaetota</taxon>
        <taxon>Spirochaetia</taxon>
        <taxon>Spirochaetales</taxon>
        <taxon>Treponemataceae</taxon>
        <taxon>Treponema</taxon>
    </lineage>
</organism>